<dbReference type="HOGENOM" id="CLU_2555677_0_0_6"/>
<gene>
    <name evidence="1" type="ORF">OU5_P0065</name>
</gene>
<sequence length="82" mass="9195">MVRRRNQSLIDHDRLLGIERFGKVFFAHDQTKRNSSADLPGNVSLSTAQLAACQAQFGGIARRRFAYHSKVAPRSESHLIST</sequence>
<organism evidence="1 2">
    <name type="scientific">Pseudomonas mandelii JR-1</name>
    <dbReference type="NCBI Taxonomy" id="1147786"/>
    <lineage>
        <taxon>Bacteria</taxon>
        <taxon>Pseudomonadati</taxon>
        <taxon>Pseudomonadota</taxon>
        <taxon>Gammaproteobacteria</taxon>
        <taxon>Pseudomonadales</taxon>
        <taxon>Pseudomonadaceae</taxon>
        <taxon>Pseudomonas</taxon>
    </lineage>
</organism>
<dbReference type="KEGG" id="pman:OU5_P0065"/>
<proteinExistence type="predicted"/>
<name>A0A024EKK1_9PSED</name>
<keyword evidence="1" id="KW-0614">Plasmid</keyword>
<protein>
    <submittedName>
        <fullName evidence="1">Uncharacterized protein</fullName>
    </submittedName>
</protein>
<reference evidence="1 2" key="1">
    <citation type="journal article" date="2012" name="J. Bacteriol.">
        <title>Genome sequence of cold-adapted Pseudomonas mandelii strain JR-1.</title>
        <authorList>
            <person name="Jang S.H."/>
            <person name="Kim J."/>
            <person name="Kim J."/>
            <person name="Hong S."/>
            <person name="Lee C."/>
        </authorList>
    </citation>
    <scope>NUCLEOTIDE SEQUENCE [LARGE SCALE GENOMIC DNA]</scope>
    <source>
        <strain evidence="1 2">JR-1</strain>
        <plasmid evidence="2">Plasmid</plasmid>
    </source>
</reference>
<evidence type="ECO:0000313" key="1">
    <source>
        <dbReference type="EMBL" id="AHZ73317.1"/>
    </source>
</evidence>
<accession>A0A024EKK1</accession>
<dbReference type="Proteomes" id="UP000026913">
    <property type="component" value="Plasmid unnamed"/>
</dbReference>
<evidence type="ECO:0000313" key="2">
    <source>
        <dbReference type="Proteomes" id="UP000026913"/>
    </source>
</evidence>
<dbReference type="EMBL" id="CP005961">
    <property type="protein sequence ID" value="AHZ73317.1"/>
    <property type="molecule type" value="Genomic_DNA"/>
</dbReference>
<dbReference type="AlphaFoldDB" id="A0A024EKK1"/>
<geneLocation type="plasmid" evidence="2"/>